<organism evidence="1">
    <name type="scientific">marine sediment metagenome</name>
    <dbReference type="NCBI Taxonomy" id="412755"/>
    <lineage>
        <taxon>unclassified sequences</taxon>
        <taxon>metagenomes</taxon>
        <taxon>ecological metagenomes</taxon>
    </lineage>
</organism>
<dbReference type="AlphaFoldDB" id="A0A0F9CTB5"/>
<proteinExistence type="predicted"/>
<sequence>LHKNKRNLELLIVAGEIAAQLTGHLEDWKDTFKEVHRTLQSVLKDELKEEENLYSLDSLHIVEEVEEAANQRRE</sequence>
<protein>
    <submittedName>
        <fullName evidence="1">Uncharacterized protein</fullName>
    </submittedName>
</protein>
<dbReference type="EMBL" id="LAZR01042698">
    <property type="protein sequence ID" value="KKL08901.1"/>
    <property type="molecule type" value="Genomic_DNA"/>
</dbReference>
<accession>A0A0F9CTB5</accession>
<name>A0A0F9CTB5_9ZZZZ</name>
<feature type="non-terminal residue" evidence="1">
    <location>
        <position position="1"/>
    </location>
</feature>
<reference evidence="1" key="1">
    <citation type="journal article" date="2015" name="Nature">
        <title>Complex archaea that bridge the gap between prokaryotes and eukaryotes.</title>
        <authorList>
            <person name="Spang A."/>
            <person name="Saw J.H."/>
            <person name="Jorgensen S.L."/>
            <person name="Zaremba-Niedzwiedzka K."/>
            <person name="Martijn J."/>
            <person name="Lind A.E."/>
            <person name="van Eijk R."/>
            <person name="Schleper C."/>
            <person name="Guy L."/>
            <person name="Ettema T.J."/>
        </authorList>
    </citation>
    <scope>NUCLEOTIDE SEQUENCE</scope>
</reference>
<gene>
    <name evidence="1" type="ORF">LCGC14_2571260</name>
</gene>
<evidence type="ECO:0000313" key="1">
    <source>
        <dbReference type="EMBL" id="KKL08901.1"/>
    </source>
</evidence>
<comment type="caution">
    <text evidence="1">The sequence shown here is derived from an EMBL/GenBank/DDBJ whole genome shotgun (WGS) entry which is preliminary data.</text>
</comment>